<evidence type="ECO:0000256" key="4">
    <source>
        <dbReference type="PROSITE-ProRule" id="PRU00125"/>
    </source>
</evidence>
<evidence type="ECO:0000256" key="1">
    <source>
        <dbReference type="ARBA" id="ARBA00022723"/>
    </source>
</evidence>
<dbReference type="SUPFAM" id="SSF57716">
    <property type="entry name" value="Glucocorticoid receptor-like (DNA-binding domain)"/>
    <property type="match status" value="1"/>
</dbReference>
<dbReference type="PROSITE" id="PS50023">
    <property type="entry name" value="LIM_DOMAIN_2"/>
    <property type="match status" value="1"/>
</dbReference>
<dbReference type="PROSITE" id="PS00478">
    <property type="entry name" value="LIM_DOMAIN_1"/>
    <property type="match status" value="1"/>
</dbReference>
<feature type="region of interest" description="Disordered" evidence="5">
    <location>
        <begin position="35"/>
        <end position="65"/>
    </location>
</feature>
<name>A0A0N4U3S5_DRAME</name>
<reference evidence="7 9" key="2">
    <citation type="submission" date="2018-11" db="EMBL/GenBank/DDBJ databases">
        <authorList>
            <consortium name="Pathogen Informatics"/>
        </authorList>
    </citation>
    <scope>NUCLEOTIDE SEQUENCE [LARGE SCALE GENOMIC DNA]</scope>
</reference>
<dbReference type="Pfam" id="PF00412">
    <property type="entry name" value="LIM"/>
    <property type="match status" value="1"/>
</dbReference>
<dbReference type="EMBL" id="UYYG01001153">
    <property type="protein sequence ID" value="VDN55773.1"/>
    <property type="molecule type" value="Genomic_DNA"/>
</dbReference>
<evidence type="ECO:0000256" key="3">
    <source>
        <dbReference type="ARBA" id="ARBA00023038"/>
    </source>
</evidence>
<feature type="compositionally biased region" description="Basic and acidic residues" evidence="5">
    <location>
        <begin position="40"/>
        <end position="51"/>
    </location>
</feature>
<dbReference type="PANTHER" id="PTHR24206">
    <property type="entry name" value="OS06G0237300 PROTEIN"/>
    <property type="match status" value="1"/>
</dbReference>
<feature type="compositionally biased region" description="Basic and acidic residues" evidence="5">
    <location>
        <begin position="12"/>
        <end position="21"/>
    </location>
</feature>
<dbReference type="GO" id="GO:0046872">
    <property type="term" value="F:metal ion binding"/>
    <property type="evidence" value="ECO:0007669"/>
    <property type="project" value="UniProtKB-KW"/>
</dbReference>
<evidence type="ECO:0000313" key="10">
    <source>
        <dbReference type="WBParaSite" id="DME_0000138601-mRNA-1"/>
    </source>
</evidence>
<feature type="region of interest" description="Disordered" evidence="5">
    <location>
        <begin position="105"/>
        <end position="128"/>
    </location>
</feature>
<dbReference type="Proteomes" id="UP000038040">
    <property type="component" value="Unplaced"/>
</dbReference>
<keyword evidence="9" id="KW-1185">Reference proteome</keyword>
<evidence type="ECO:0000313" key="9">
    <source>
        <dbReference type="Proteomes" id="UP000274756"/>
    </source>
</evidence>
<keyword evidence="3 4" id="KW-0440">LIM domain</keyword>
<dbReference type="Gene3D" id="2.10.110.10">
    <property type="entry name" value="Cysteine Rich Protein"/>
    <property type="match status" value="1"/>
</dbReference>
<feature type="region of interest" description="Disordered" evidence="5">
    <location>
        <begin position="1"/>
        <end position="21"/>
    </location>
</feature>
<evidence type="ECO:0000313" key="7">
    <source>
        <dbReference type="EMBL" id="VDN55773.1"/>
    </source>
</evidence>
<evidence type="ECO:0000313" key="8">
    <source>
        <dbReference type="Proteomes" id="UP000038040"/>
    </source>
</evidence>
<sequence>MKIPVDETQATGEERAEQKKKEIEAEFLRYKLARRAAAQRHAEEKANRDSEGNDPGIEIPEVEVGQIKDRFEKGNIFTSQHGDKSELDVEIKMAGKAREKFKQIDAEGSHPVAPSHENKERVASKWDKKDNIIVPEPVNKRVIEDDVDEPEDEDAYDVKNLMNKFKNIEKEPVKLTTHERPTDLEGIKVEARSLKEQFEKVGESENENIDEKRKIIEEEFARLKQEKEAAAAAARESTPEEERTPTKEEIHIAADHASKMTAKWEKIQQKEAKKAKKSKMPAKSAVHAMLNARISSIPRCSSCGGDVYITELFQYLSNVYHRQCFRCTHCSSILRVDNCQRSPEGSLFCETHYRRFFMLPNFVLRDKQSCSRSIVNAMKLDSKSNDLEKFELEVMVVIVSTSFTVSRGEINISDELALIERISSIDVALTLPDLPMSDGTTISGYTIG</sequence>
<dbReference type="OrthoDB" id="1679758at2759"/>
<evidence type="ECO:0000259" key="6">
    <source>
        <dbReference type="PROSITE" id="PS50023"/>
    </source>
</evidence>
<dbReference type="AlphaFoldDB" id="A0A0N4U3S5"/>
<feature type="region of interest" description="Disordered" evidence="5">
    <location>
        <begin position="228"/>
        <end position="247"/>
    </location>
</feature>
<evidence type="ECO:0000256" key="2">
    <source>
        <dbReference type="ARBA" id="ARBA00022833"/>
    </source>
</evidence>
<dbReference type="SMART" id="SM00132">
    <property type="entry name" value="LIM"/>
    <property type="match status" value="1"/>
</dbReference>
<dbReference type="WBParaSite" id="DME_0000138601-mRNA-1">
    <property type="protein sequence ID" value="DME_0000138601-mRNA-1"/>
    <property type="gene ID" value="DME_0000138601"/>
</dbReference>
<proteinExistence type="predicted"/>
<evidence type="ECO:0000256" key="5">
    <source>
        <dbReference type="SAM" id="MobiDB-lite"/>
    </source>
</evidence>
<feature type="compositionally biased region" description="Basic and acidic residues" evidence="5">
    <location>
        <begin position="237"/>
        <end position="247"/>
    </location>
</feature>
<keyword evidence="1 4" id="KW-0479">Metal-binding</keyword>
<accession>A0A0N4U3S5</accession>
<reference evidence="10" key="1">
    <citation type="submission" date="2017-02" db="UniProtKB">
        <authorList>
            <consortium name="WormBaseParasite"/>
        </authorList>
    </citation>
    <scope>IDENTIFICATION</scope>
</reference>
<organism evidence="8 10">
    <name type="scientific">Dracunculus medinensis</name>
    <name type="common">Guinea worm</name>
    <dbReference type="NCBI Taxonomy" id="318479"/>
    <lineage>
        <taxon>Eukaryota</taxon>
        <taxon>Metazoa</taxon>
        <taxon>Ecdysozoa</taxon>
        <taxon>Nematoda</taxon>
        <taxon>Chromadorea</taxon>
        <taxon>Rhabditida</taxon>
        <taxon>Spirurina</taxon>
        <taxon>Dracunculoidea</taxon>
        <taxon>Dracunculidae</taxon>
        <taxon>Dracunculus</taxon>
    </lineage>
</organism>
<feature type="domain" description="LIM zinc-binding" evidence="6">
    <location>
        <begin position="298"/>
        <end position="359"/>
    </location>
</feature>
<dbReference type="InterPro" id="IPR001781">
    <property type="entry name" value="Znf_LIM"/>
</dbReference>
<dbReference type="STRING" id="318479.A0A0N4U3S5"/>
<feature type="compositionally biased region" description="Basic and acidic residues" evidence="5">
    <location>
        <begin position="116"/>
        <end position="128"/>
    </location>
</feature>
<keyword evidence="2 4" id="KW-0862">Zinc</keyword>
<protein>
    <submittedName>
        <fullName evidence="10">LIM zinc-binding domain-containing protein</fullName>
    </submittedName>
</protein>
<dbReference type="Proteomes" id="UP000274756">
    <property type="component" value="Unassembled WGS sequence"/>
</dbReference>
<gene>
    <name evidence="7" type="ORF">DME_LOCUS5746</name>
</gene>